<dbReference type="InterPro" id="IPR016896">
    <property type="entry name" value="DUF2860"/>
</dbReference>
<dbReference type="Proteomes" id="UP000711178">
    <property type="component" value="Unassembled WGS sequence"/>
</dbReference>
<evidence type="ECO:0000256" key="1">
    <source>
        <dbReference type="SAM" id="SignalP"/>
    </source>
</evidence>
<dbReference type="EMBL" id="JAHDTB010000009">
    <property type="protein sequence ID" value="MBW8288312.1"/>
    <property type="molecule type" value="Genomic_DNA"/>
</dbReference>
<dbReference type="GeneID" id="89684041"/>
<keyword evidence="1" id="KW-0732">Signal</keyword>
<gene>
    <name evidence="2" type="ORF">KIF53_11810</name>
</gene>
<organism evidence="2 3">
    <name type="scientific">Chromobacterium subtsugae</name>
    <dbReference type="NCBI Taxonomy" id="251747"/>
    <lineage>
        <taxon>Bacteria</taxon>
        <taxon>Pseudomonadati</taxon>
        <taxon>Pseudomonadota</taxon>
        <taxon>Betaproteobacteria</taxon>
        <taxon>Neisseriales</taxon>
        <taxon>Chromobacteriaceae</taxon>
        <taxon>Chromobacterium</taxon>
    </lineage>
</organism>
<keyword evidence="3" id="KW-1185">Reference proteome</keyword>
<reference evidence="2 3" key="1">
    <citation type="submission" date="2021-05" db="EMBL/GenBank/DDBJ databases">
        <title>Draft Whole Genome Sequencing Of Biosensor Chromobacterium violaceum Strain CV026 Reveals A Regulatory RNA In Chromobacterium violaceum Phenotype Regulatory Network.</title>
        <authorList>
            <person name="Hong K.W."/>
            <person name="Chan K.G."/>
            <person name="Chang C.-Y."/>
        </authorList>
    </citation>
    <scope>NUCLEOTIDE SEQUENCE [LARGE SCALE GENOMIC DNA]</scope>
    <source>
        <strain evidence="2 3">ATCC 31532</strain>
    </source>
</reference>
<evidence type="ECO:0000313" key="3">
    <source>
        <dbReference type="Proteomes" id="UP000711178"/>
    </source>
</evidence>
<dbReference type="PIRSF" id="PIRSF028696">
    <property type="entry name" value="UCP028696"/>
    <property type="match status" value="1"/>
</dbReference>
<name>A0ABS7FE24_9NEIS</name>
<evidence type="ECO:0000313" key="2">
    <source>
        <dbReference type="EMBL" id="MBW8288312.1"/>
    </source>
</evidence>
<dbReference type="RefSeq" id="WP_080509358.1">
    <property type="nucleotide sequence ID" value="NZ_CP142381.1"/>
</dbReference>
<comment type="caution">
    <text evidence="2">The sequence shown here is derived from an EMBL/GenBank/DDBJ whole genome shotgun (WGS) entry which is preliminary data.</text>
</comment>
<proteinExistence type="predicted"/>
<protein>
    <submittedName>
        <fullName evidence="2">DUF2860 domain-containing protein</fullName>
    </submittedName>
</protein>
<sequence>MRKLACLVLMGMPLMACAEGNDGQTGGGFSGSLGLGVGYYRVETNFFKTPSDDQRSISSLNSSPATQHYVTGVPSANLRYALPGSGTQLFLSVEPLATLGEGGGLQAGVRQTLPGAGTLSAALKYDQASVWRDPYALNTERSDDKLKTYGFAFGWHGIMETPFSASFSYGKVKMNQEQSGQNLGLSAANQALLDRNGKQYGAQLAYTLKLDPAGQQSLSPALIYVRNDLDGKAMSTTRSGLQLAYAYKGDLNELSAALAIARTGYQAGNPIFAGRKADSDDYLLTATYTRKQLFGAKAWSAFVSGVYGQSNSDISFFDAQARALNVGIGYRF</sequence>
<feature type="signal peptide" evidence="1">
    <location>
        <begin position="1"/>
        <end position="18"/>
    </location>
</feature>
<feature type="chain" id="PRO_5046504446" evidence="1">
    <location>
        <begin position="19"/>
        <end position="332"/>
    </location>
</feature>
<accession>A0ABS7FE24</accession>
<dbReference type="Pfam" id="PF11059">
    <property type="entry name" value="DUF2860"/>
    <property type="match status" value="1"/>
</dbReference>